<protein>
    <recommendedName>
        <fullName evidence="1">NACHT domain-containing protein</fullName>
    </recommendedName>
</protein>
<proteinExistence type="predicted"/>
<dbReference type="Gene3D" id="3.40.50.300">
    <property type="entry name" value="P-loop containing nucleotide triphosphate hydrolases"/>
    <property type="match status" value="1"/>
</dbReference>
<name>A0A1X7THL6_AMPQE</name>
<dbReference type="PANTHER" id="PTHR46312:SF2">
    <property type="entry name" value="NUCLEOTIDE-BINDING OLIGOMERIZATION DOMAIN-CONTAINING PROTEIN 2-LIKE"/>
    <property type="match status" value="1"/>
</dbReference>
<sequence>EPGIGKSTLAKELTLRWVGQTDALLNNFKIVILIRLRFETYQKAETLEDLLIDVADINMTELVLLIKKTKGAEVLWILDGFDELPHQLRTNSTSIFMQLIKGDILPKSTLIITSRHAAIFPLLTF</sequence>
<dbReference type="Pfam" id="PF05729">
    <property type="entry name" value="NACHT"/>
    <property type="match status" value="1"/>
</dbReference>
<dbReference type="PROSITE" id="PS50837">
    <property type="entry name" value="NACHT"/>
    <property type="match status" value="1"/>
</dbReference>
<dbReference type="EnsemblMetazoa" id="Aqu2.1.14225_001">
    <property type="protein sequence ID" value="Aqu2.1.14225_001"/>
    <property type="gene ID" value="Aqu2.1.14225"/>
</dbReference>
<reference evidence="2" key="1">
    <citation type="submission" date="2017-05" db="UniProtKB">
        <authorList>
            <consortium name="EnsemblMetazoa"/>
        </authorList>
    </citation>
    <scope>IDENTIFICATION</scope>
</reference>
<accession>A0A1X7THL6</accession>
<dbReference type="InterPro" id="IPR027417">
    <property type="entry name" value="P-loop_NTPase"/>
</dbReference>
<dbReference type="InParanoid" id="A0A1X7THL6"/>
<organism evidence="2">
    <name type="scientific">Amphimedon queenslandica</name>
    <name type="common">Sponge</name>
    <dbReference type="NCBI Taxonomy" id="400682"/>
    <lineage>
        <taxon>Eukaryota</taxon>
        <taxon>Metazoa</taxon>
        <taxon>Porifera</taxon>
        <taxon>Demospongiae</taxon>
        <taxon>Heteroscleromorpha</taxon>
        <taxon>Haplosclerida</taxon>
        <taxon>Niphatidae</taxon>
        <taxon>Amphimedon</taxon>
    </lineage>
</organism>
<evidence type="ECO:0000313" key="2">
    <source>
        <dbReference type="EnsemblMetazoa" id="Aqu2.1.14225_001"/>
    </source>
</evidence>
<feature type="domain" description="NACHT" evidence="1">
    <location>
        <begin position="1"/>
        <end position="115"/>
    </location>
</feature>
<evidence type="ECO:0000259" key="1">
    <source>
        <dbReference type="PROSITE" id="PS50837"/>
    </source>
</evidence>
<dbReference type="InterPro" id="IPR007111">
    <property type="entry name" value="NACHT_NTPase"/>
</dbReference>
<dbReference type="AlphaFoldDB" id="A0A1X7THL6"/>
<dbReference type="PANTHER" id="PTHR46312">
    <property type="entry name" value="NACHT DOMAIN-CONTAINING PROTEIN"/>
    <property type="match status" value="1"/>
</dbReference>